<feature type="transmembrane region" description="Helical" evidence="1">
    <location>
        <begin position="12"/>
        <end position="32"/>
    </location>
</feature>
<evidence type="ECO:0008006" key="4">
    <source>
        <dbReference type="Google" id="ProtNLM"/>
    </source>
</evidence>
<protein>
    <recommendedName>
        <fullName evidence="4">DUF4381 domain-containing protein</fullName>
    </recommendedName>
</protein>
<organism evidence="2 3">
    <name type="scientific">Flaviflexus salsibiostraticola</name>
    <dbReference type="NCBI Taxonomy" id="1282737"/>
    <lineage>
        <taxon>Bacteria</taxon>
        <taxon>Bacillati</taxon>
        <taxon>Actinomycetota</taxon>
        <taxon>Actinomycetes</taxon>
        <taxon>Actinomycetales</taxon>
        <taxon>Actinomycetaceae</taxon>
        <taxon>Flaviflexus</taxon>
    </lineage>
</organism>
<gene>
    <name evidence="2" type="ORF">EJO69_07810</name>
</gene>
<keyword evidence="3" id="KW-1185">Reference proteome</keyword>
<name>A0A3S8Z9N8_9ACTO</name>
<dbReference type="KEGG" id="fsl:EJO69_07810"/>
<evidence type="ECO:0000256" key="1">
    <source>
        <dbReference type="SAM" id="Phobius"/>
    </source>
</evidence>
<dbReference type="EMBL" id="CP034438">
    <property type="protein sequence ID" value="AZN30218.1"/>
    <property type="molecule type" value="Genomic_DNA"/>
</dbReference>
<keyword evidence="1" id="KW-1133">Transmembrane helix</keyword>
<keyword evidence="1" id="KW-0812">Transmembrane</keyword>
<accession>A0A3S8Z9N8</accession>
<sequence length="137" mass="15160">MADSLATPFGPPPLFLIIAIGLLIILALWLGWRISKLREQPHLTPVRIRTWQAKIDDAISHSDDPRVAALALAKVLRDYGTERWGVPMASMTVSEIEAGREAFARLLRQLEEPSFSPFISGEVERIADEAKGAVGSW</sequence>
<keyword evidence="1" id="KW-0472">Membrane</keyword>
<dbReference type="OrthoDB" id="3268584at2"/>
<dbReference type="RefSeq" id="WP_126040771.1">
    <property type="nucleotide sequence ID" value="NZ_CP034438.1"/>
</dbReference>
<evidence type="ECO:0000313" key="3">
    <source>
        <dbReference type="Proteomes" id="UP000270021"/>
    </source>
</evidence>
<dbReference type="AlphaFoldDB" id="A0A3S8Z9N8"/>
<reference evidence="2 3" key="1">
    <citation type="submission" date="2018-12" db="EMBL/GenBank/DDBJ databases">
        <title>Complete genome sequence of Flaviflexus salsibiostraticola KCTC 33148.</title>
        <authorList>
            <person name="Bae J.-W."/>
        </authorList>
    </citation>
    <scope>NUCLEOTIDE SEQUENCE [LARGE SCALE GENOMIC DNA]</scope>
    <source>
        <strain evidence="2 3">KCTC 33148</strain>
    </source>
</reference>
<proteinExistence type="predicted"/>
<evidence type="ECO:0000313" key="2">
    <source>
        <dbReference type="EMBL" id="AZN30218.1"/>
    </source>
</evidence>
<dbReference type="Proteomes" id="UP000270021">
    <property type="component" value="Chromosome"/>
</dbReference>